<evidence type="ECO:0000313" key="3">
    <source>
        <dbReference type="Proteomes" id="UP000827284"/>
    </source>
</evidence>
<dbReference type="EMBL" id="BQFW01000007">
    <property type="protein sequence ID" value="GJJ72568.1"/>
    <property type="molecule type" value="Genomic_DNA"/>
</dbReference>
<feature type="compositionally biased region" description="Basic and acidic residues" evidence="1">
    <location>
        <begin position="419"/>
        <end position="429"/>
    </location>
</feature>
<feature type="compositionally biased region" description="Low complexity" evidence="1">
    <location>
        <begin position="495"/>
        <end position="504"/>
    </location>
</feature>
<sequence length="671" mass="71639">MMYPDPGLRDHLASLCILKLQRASTGRTHSLLRQVQLTCMLHRMRMQSFLQVASSSSLPSSSSDLSQADITGSFPFSTSFSQSAFSFENEYAHFAQDSGAPDFQWDQDSMDSSLASSLSLDLLLSMGASQNAADSAAAASVSAAAASMMDTDQQGLFNLGQLGSMSFGSFSEDYPQGVPVVAAADACVSSSCPPPIPSPSALPSLSSPALAGSQCSPMIEVASALLPPTAASSSSSLLIPSSLPLAASSNPQPSYYELLMSAGQTEPLSQLLSTNAASISSPTFLVASKGDEALSNTPMADKIDISSGHANDTPSTYNLAAFPLSAGSSQRTVPLTTREIMDALSGNFPSQATPTSIEPDQNLVPAATASESVEPHRQQGATVVLQREDLRSHAPSSEMTEQMETSESLSEEAVPELEEDRRTPERDQRSSSTDVGGVDDDPASMDVDEDLSLGRMTLRSPPVSPRKRPAAGPKRALSSRKMYSKNMKDGRSKSSIRYPGGPSSRPRRSRKFEETDADLAELVRRNKRRRLSEDSSSDSGPESAPSSPKTPPSNHDGHDHPLLPHRDKSNKDGPHHLQPLSDLNLNLDLSLLPGTDSSIGQLKGALHHHHPMAAMNVDVEGVMNLNHMEDDDGAEAGILSTSVHTRYPTKRQSARLLNRISAQHDHHKYRA</sequence>
<protein>
    <submittedName>
        <fullName evidence="2">Uncharacterized protein</fullName>
    </submittedName>
</protein>
<reference evidence="2" key="2">
    <citation type="journal article" date="2022" name="Microbiol. Resour. Announc.">
        <title>Whole-Genome Sequence of Entomortierella parvispora E1425, a Mucoromycotan Fungus Associated with Burkholderiaceae-Related Endosymbiotic Bacteria.</title>
        <authorList>
            <person name="Herlambang A."/>
            <person name="Guo Y."/>
            <person name="Takashima Y."/>
            <person name="Narisawa K."/>
            <person name="Ohta H."/>
            <person name="Nishizawa T."/>
        </authorList>
    </citation>
    <scope>NUCLEOTIDE SEQUENCE</scope>
    <source>
        <strain evidence="2">E1425</strain>
    </source>
</reference>
<organism evidence="2 3">
    <name type="scientific">Entomortierella parvispora</name>
    <dbReference type="NCBI Taxonomy" id="205924"/>
    <lineage>
        <taxon>Eukaryota</taxon>
        <taxon>Fungi</taxon>
        <taxon>Fungi incertae sedis</taxon>
        <taxon>Mucoromycota</taxon>
        <taxon>Mortierellomycotina</taxon>
        <taxon>Mortierellomycetes</taxon>
        <taxon>Mortierellales</taxon>
        <taxon>Mortierellaceae</taxon>
        <taxon>Entomortierella</taxon>
    </lineage>
</organism>
<proteinExistence type="predicted"/>
<evidence type="ECO:0000256" key="1">
    <source>
        <dbReference type="SAM" id="MobiDB-lite"/>
    </source>
</evidence>
<feature type="compositionally biased region" description="Low complexity" evidence="1">
    <location>
        <begin position="537"/>
        <end position="547"/>
    </location>
</feature>
<name>A0A9P3H9X9_9FUNG</name>
<keyword evidence="3" id="KW-1185">Reference proteome</keyword>
<comment type="caution">
    <text evidence="2">The sequence shown here is derived from an EMBL/GenBank/DDBJ whole genome shotgun (WGS) entry which is preliminary data.</text>
</comment>
<reference evidence="2" key="1">
    <citation type="submission" date="2021-11" db="EMBL/GenBank/DDBJ databases">
        <authorList>
            <person name="Herlambang A."/>
            <person name="Guo Y."/>
            <person name="Takashima Y."/>
            <person name="Nishizawa T."/>
        </authorList>
    </citation>
    <scope>NUCLEOTIDE SEQUENCE</scope>
    <source>
        <strain evidence="2">E1425</strain>
    </source>
</reference>
<gene>
    <name evidence="2" type="ORF">EMPS_04926</name>
</gene>
<evidence type="ECO:0000313" key="2">
    <source>
        <dbReference type="EMBL" id="GJJ72568.1"/>
    </source>
</evidence>
<dbReference type="Proteomes" id="UP000827284">
    <property type="component" value="Unassembled WGS sequence"/>
</dbReference>
<feature type="compositionally biased region" description="Acidic residues" evidence="1">
    <location>
        <begin position="437"/>
        <end position="451"/>
    </location>
</feature>
<accession>A0A9P3H9X9</accession>
<dbReference type="OrthoDB" id="2440507at2759"/>
<feature type="compositionally biased region" description="Acidic residues" evidence="1">
    <location>
        <begin position="409"/>
        <end position="418"/>
    </location>
</feature>
<feature type="compositionally biased region" description="Basic and acidic residues" evidence="1">
    <location>
        <begin position="555"/>
        <end position="575"/>
    </location>
</feature>
<feature type="region of interest" description="Disordered" evidence="1">
    <location>
        <begin position="367"/>
        <end position="579"/>
    </location>
</feature>
<dbReference type="AlphaFoldDB" id="A0A9P3H9X9"/>
<feature type="compositionally biased region" description="Low complexity" evidence="1">
    <location>
        <begin position="396"/>
        <end position="408"/>
    </location>
</feature>